<dbReference type="PROSITE" id="PS01124">
    <property type="entry name" value="HTH_ARAC_FAMILY_2"/>
    <property type="match status" value="1"/>
</dbReference>
<dbReference type="Gene3D" id="1.10.10.60">
    <property type="entry name" value="Homeodomain-like"/>
    <property type="match status" value="1"/>
</dbReference>
<dbReference type="SUPFAM" id="SSF46689">
    <property type="entry name" value="Homeodomain-like"/>
    <property type="match status" value="2"/>
</dbReference>
<feature type="domain" description="HTH araC/xylS-type" evidence="4">
    <location>
        <begin position="184"/>
        <end position="280"/>
    </location>
</feature>
<dbReference type="PANTHER" id="PTHR46796">
    <property type="entry name" value="HTH-TYPE TRANSCRIPTIONAL ACTIVATOR RHAS-RELATED"/>
    <property type="match status" value="1"/>
</dbReference>
<dbReference type="SMART" id="SM00342">
    <property type="entry name" value="HTH_ARAC"/>
    <property type="match status" value="1"/>
</dbReference>
<proteinExistence type="predicted"/>
<keyword evidence="2" id="KW-0238">DNA-binding</keyword>
<dbReference type="SUPFAM" id="SSF51215">
    <property type="entry name" value="Regulatory protein AraC"/>
    <property type="match status" value="1"/>
</dbReference>
<evidence type="ECO:0000256" key="2">
    <source>
        <dbReference type="ARBA" id="ARBA00023125"/>
    </source>
</evidence>
<evidence type="ECO:0000313" key="6">
    <source>
        <dbReference type="Proteomes" id="UP000600139"/>
    </source>
</evidence>
<evidence type="ECO:0000259" key="4">
    <source>
        <dbReference type="PROSITE" id="PS01124"/>
    </source>
</evidence>
<keyword evidence="6" id="KW-1185">Reference proteome</keyword>
<dbReference type="Proteomes" id="UP000600139">
    <property type="component" value="Unassembled WGS sequence"/>
</dbReference>
<dbReference type="GO" id="GO:0003700">
    <property type="term" value="F:DNA-binding transcription factor activity"/>
    <property type="evidence" value="ECO:0007669"/>
    <property type="project" value="InterPro"/>
</dbReference>
<dbReference type="InterPro" id="IPR009057">
    <property type="entry name" value="Homeodomain-like_sf"/>
</dbReference>
<dbReference type="EMBL" id="JAENIK010000011">
    <property type="protein sequence ID" value="MBK1816933.1"/>
    <property type="molecule type" value="Genomic_DNA"/>
</dbReference>
<gene>
    <name evidence="5" type="ORF">JIN84_15005</name>
</gene>
<protein>
    <submittedName>
        <fullName evidence="5">Helix-turn-helix domain-containing protein</fullName>
    </submittedName>
</protein>
<dbReference type="InterPro" id="IPR037923">
    <property type="entry name" value="HTH-like"/>
</dbReference>
<dbReference type="AlphaFoldDB" id="A0A934R208"/>
<dbReference type="RefSeq" id="WP_200351856.1">
    <property type="nucleotide sequence ID" value="NZ_BAABHZ010000006.1"/>
</dbReference>
<keyword evidence="3" id="KW-0804">Transcription</keyword>
<dbReference type="InterPro" id="IPR050204">
    <property type="entry name" value="AraC_XylS_family_regulators"/>
</dbReference>
<dbReference type="InterPro" id="IPR014710">
    <property type="entry name" value="RmlC-like_jellyroll"/>
</dbReference>
<accession>A0A934R208</accession>
<dbReference type="Pfam" id="PF12833">
    <property type="entry name" value="HTH_18"/>
    <property type="match status" value="1"/>
</dbReference>
<dbReference type="PANTHER" id="PTHR46796:SF7">
    <property type="entry name" value="ARAC FAMILY TRANSCRIPTIONAL REGULATOR"/>
    <property type="match status" value="1"/>
</dbReference>
<keyword evidence="1" id="KW-0805">Transcription regulation</keyword>
<organism evidence="5 6">
    <name type="scientific">Luteolibacter yonseiensis</name>
    <dbReference type="NCBI Taxonomy" id="1144680"/>
    <lineage>
        <taxon>Bacteria</taxon>
        <taxon>Pseudomonadati</taxon>
        <taxon>Verrucomicrobiota</taxon>
        <taxon>Verrucomicrobiia</taxon>
        <taxon>Verrucomicrobiales</taxon>
        <taxon>Verrucomicrobiaceae</taxon>
        <taxon>Luteolibacter</taxon>
    </lineage>
</organism>
<reference evidence="5" key="1">
    <citation type="submission" date="2021-01" db="EMBL/GenBank/DDBJ databases">
        <title>Modified the classification status of verrucomicrobia.</title>
        <authorList>
            <person name="Feng X."/>
        </authorList>
    </citation>
    <scope>NUCLEOTIDE SEQUENCE</scope>
    <source>
        <strain evidence="5">JCM 18052</strain>
    </source>
</reference>
<evidence type="ECO:0000256" key="3">
    <source>
        <dbReference type="ARBA" id="ARBA00023163"/>
    </source>
</evidence>
<comment type="caution">
    <text evidence="5">The sequence shown here is derived from an EMBL/GenBank/DDBJ whole genome shotgun (WGS) entry which is preliminary data.</text>
</comment>
<dbReference type="InterPro" id="IPR018060">
    <property type="entry name" value="HTH_AraC"/>
</dbReference>
<evidence type="ECO:0000256" key="1">
    <source>
        <dbReference type="ARBA" id="ARBA00023015"/>
    </source>
</evidence>
<evidence type="ECO:0000313" key="5">
    <source>
        <dbReference type="EMBL" id="MBK1816933.1"/>
    </source>
</evidence>
<name>A0A934R208_9BACT</name>
<sequence>MPAKNASPATRTHVVRSDDVDNRDWLRDQPVCRELAQHHIAHVEILEAGEPFSMTRADQSGTCMMACFGGGGVVRADGQWKRLEAGQACLLPPFVTNQLKATGPEPMRMCTVRYLESREARPILSHKSPILGSYHADPLLRAIQGLHAEATGQAIPAQLNAWAGLIHGYVLRFAEPHQSDTRLWRMWEAVDRELARPWTLDELAAKACVSKEHLRRLCRSELGRTPMQHVTFLRMRRARHLLTSTNDKIETISRDVGFINPNTFSNTFQKWTGRRPSRAR</sequence>
<dbReference type="Gene3D" id="2.60.120.10">
    <property type="entry name" value="Jelly Rolls"/>
    <property type="match status" value="1"/>
</dbReference>
<dbReference type="GO" id="GO:0043565">
    <property type="term" value="F:sequence-specific DNA binding"/>
    <property type="evidence" value="ECO:0007669"/>
    <property type="project" value="InterPro"/>
</dbReference>